<dbReference type="RefSeq" id="XP_055361870.1">
    <property type="nucleotide sequence ID" value="XM_055505895.1"/>
</dbReference>
<dbReference type="Gene3D" id="1.10.357.70">
    <property type="entry name" value="Exocyst complex component Sec6, C-terminal domain"/>
    <property type="match status" value="1"/>
</dbReference>
<feature type="compositionally biased region" description="Low complexity" evidence="2">
    <location>
        <begin position="131"/>
        <end position="143"/>
    </location>
</feature>
<feature type="region of interest" description="Disordered" evidence="2">
    <location>
        <begin position="131"/>
        <end position="182"/>
    </location>
</feature>
<dbReference type="GeneID" id="114849011"/>
<dbReference type="InterPro" id="IPR042532">
    <property type="entry name" value="EXOC3/Sec6_C"/>
</dbReference>
<dbReference type="AlphaFoldDB" id="A0A9W2XJR4"/>
<gene>
    <name evidence="4" type="primary">exoc3l4</name>
</gene>
<evidence type="ECO:0000313" key="3">
    <source>
        <dbReference type="Proteomes" id="UP000515150"/>
    </source>
</evidence>
<feature type="region of interest" description="Disordered" evidence="2">
    <location>
        <begin position="194"/>
        <end position="223"/>
    </location>
</feature>
<protein>
    <submittedName>
        <fullName evidence="4">Exocyst complex component 3-like protein 4 isoform X1</fullName>
    </submittedName>
</protein>
<dbReference type="OrthoDB" id="190098at2759"/>
<feature type="compositionally biased region" description="Basic and acidic residues" evidence="2">
    <location>
        <begin position="172"/>
        <end position="182"/>
    </location>
</feature>
<dbReference type="GO" id="GO:0051601">
    <property type="term" value="P:exocyst localization"/>
    <property type="evidence" value="ECO:0007669"/>
    <property type="project" value="TreeGrafter"/>
</dbReference>
<keyword evidence="3" id="KW-1185">Reference proteome</keyword>
<dbReference type="CTD" id="91828"/>
<name>A0A9W2XJR4_BETSP</name>
<proteinExistence type="inferred from homology"/>
<organism evidence="3 4">
    <name type="scientific">Betta splendens</name>
    <name type="common">Siamese fighting fish</name>
    <dbReference type="NCBI Taxonomy" id="158456"/>
    <lineage>
        <taxon>Eukaryota</taxon>
        <taxon>Metazoa</taxon>
        <taxon>Chordata</taxon>
        <taxon>Craniata</taxon>
        <taxon>Vertebrata</taxon>
        <taxon>Euteleostomi</taxon>
        <taxon>Actinopterygii</taxon>
        <taxon>Neopterygii</taxon>
        <taxon>Teleostei</taxon>
        <taxon>Neoteleostei</taxon>
        <taxon>Acanthomorphata</taxon>
        <taxon>Anabantaria</taxon>
        <taxon>Anabantiformes</taxon>
        <taxon>Anabantoidei</taxon>
        <taxon>Osphronemidae</taxon>
        <taxon>Betta</taxon>
    </lineage>
</organism>
<evidence type="ECO:0000256" key="2">
    <source>
        <dbReference type="SAM" id="MobiDB-lite"/>
    </source>
</evidence>
<dbReference type="Proteomes" id="UP000515150">
    <property type="component" value="Chromosome 22"/>
</dbReference>
<dbReference type="GO" id="GO:0006887">
    <property type="term" value="P:exocytosis"/>
    <property type="evidence" value="ECO:0007669"/>
    <property type="project" value="InterPro"/>
</dbReference>
<reference evidence="4" key="1">
    <citation type="submission" date="2025-08" db="UniProtKB">
        <authorList>
            <consortium name="RefSeq"/>
        </authorList>
    </citation>
    <scope>IDENTIFICATION</scope>
</reference>
<dbReference type="GO" id="GO:0000145">
    <property type="term" value="C:exocyst"/>
    <property type="evidence" value="ECO:0007669"/>
    <property type="project" value="InterPro"/>
</dbReference>
<dbReference type="InterPro" id="IPR010326">
    <property type="entry name" value="EXOC3/Sec6"/>
</dbReference>
<dbReference type="Pfam" id="PF06046">
    <property type="entry name" value="Sec6"/>
    <property type="match status" value="1"/>
</dbReference>
<comment type="similarity">
    <text evidence="1">Belongs to the SEC6 family.</text>
</comment>
<feature type="compositionally biased region" description="Polar residues" evidence="2">
    <location>
        <begin position="159"/>
        <end position="171"/>
    </location>
</feature>
<sequence>MIDPLSNAALRVGGTWHRENRSCLLTRMSASNPSSRAGYCTSGAFIYWITRRRSVSGSQDKLLAAFTYVQNRPVCFHQDLISAFPRGLVQVTVRTKHGQVTRVNPFECSGARSWLARSRSNLRRSEVSCSSLVSSPLGPSAGSWASSPLKSTEDGEASVTPQKNRPLTQAKTEPDVSRFSESLLKRGESLRNSLGLGSKKVKNKGHVHSVTQSSLEEEKEEKEEQEEVRQEMEETYTLPELPHTPLSVMQINKLIETGLLEEAHLNLLAMRQEFQREREQCAEDSTMELAKKEKDLSLLYGELQSKIRSIVLECRKDLPGSVARIIQEEEARRGEPGGLQGSWMEAWRAAVREGVQAAVGRVPLEQSEHNPSWLAVHLGLLGKAVVEDLENARQALRWSYPPSFKVFSACVEAHRQVIGQHLKELERRATELRDLYALLDWTINTYKSERIMGSVSLQPDIKDENTELRLEENFLQQLKDKYCCRMKVDLGAFLDGVIKLEHEDVWQSGAPPTKEETYLVSKFPMDVWTAVKSNVVNSGKIDAQLEQKAVSACLKELKQFPKRFEAEFKRRCSTLGRQRVWAEYHISYINSFTALQQHMEGYCSVCPLEVEEFRKEVKWLIVRLMEVLEDQFKEGVKPYLRRMMTRKWLTNDDDFKELYSQTDLFSQHCAAMRPPHVQAFADHLHYHVVREYVGQLMKNNYSCKNRKHEKAGDKIRVQMGKLEAAFEDTSTLTWLHQVGADLSKIVGLKNKTDIKNNLEPLVRNYPDFRKKHLVAVLNFRGLVRGREHHAIMQRFTELKKKQGSESIDKSRVLFQDMDVTVNTDCLSNLPFSCLRNLLPD</sequence>
<dbReference type="PANTHER" id="PTHR21292:SF7">
    <property type="entry name" value="EXOCYST COMPLEX COMPONENT 3-LIKE 2"/>
    <property type="match status" value="1"/>
</dbReference>
<evidence type="ECO:0000313" key="4">
    <source>
        <dbReference type="RefSeq" id="XP_055361870.1"/>
    </source>
</evidence>
<dbReference type="PANTHER" id="PTHR21292">
    <property type="entry name" value="EXOCYST COMPLEX COMPONENT SEC6-RELATED"/>
    <property type="match status" value="1"/>
</dbReference>
<dbReference type="GO" id="GO:0000149">
    <property type="term" value="F:SNARE binding"/>
    <property type="evidence" value="ECO:0007669"/>
    <property type="project" value="TreeGrafter"/>
</dbReference>
<accession>A0A9W2XJR4</accession>
<evidence type="ECO:0000256" key="1">
    <source>
        <dbReference type="ARBA" id="ARBA00009447"/>
    </source>
</evidence>